<evidence type="ECO:0000256" key="1">
    <source>
        <dbReference type="ARBA" id="ARBA00004604"/>
    </source>
</evidence>
<dbReference type="EMBL" id="KV454409">
    <property type="protein sequence ID" value="ODQ66143.1"/>
    <property type="molecule type" value="Genomic_DNA"/>
</dbReference>
<evidence type="ECO:0008006" key="7">
    <source>
        <dbReference type="Google" id="ProtNLM"/>
    </source>
</evidence>
<protein>
    <recommendedName>
        <fullName evidence="7">Actin-crosslinking protein</fullName>
    </recommendedName>
</protein>
<keyword evidence="6" id="KW-1185">Reference proteome</keyword>
<dbReference type="AlphaFoldDB" id="A0A1E3PL38"/>
<dbReference type="SUPFAM" id="SSF50405">
    <property type="entry name" value="Actin-crosslinking proteins"/>
    <property type="match status" value="1"/>
</dbReference>
<evidence type="ECO:0000313" key="6">
    <source>
        <dbReference type="Proteomes" id="UP000095009"/>
    </source>
</evidence>
<keyword evidence="3" id="KW-0539">Nucleus</keyword>
<dbReference type="OrthoDB" id="5539371at2759"/>
<organism evidence="5 6">
    <name type="scientific">Nadsonia fulvescens var. elongata DSM 6958</name>
    <dbReference type="NCBI Taxonomy" id="857566"/>
    <lineage>
        <taxon>Eukaryota</taxon>
        <taxon>Fungi</taxon>
        <taxon>Dikarya</taxon>
        <taxon>Ascomycota</taxon>
        <taxon>Saccharomycotina</taxon>
        <taxon>Dipodascomycetes</taxon>
        <taxon>Dipodascales</taxon>
        <taxon>Dipodascales incertae sedis</taxon>
        <taxon>Nadsonia</taxon>
    </lineage>
</organism>
<reference evidence="5 6" key="1">
    <citation type="journal article" date="2016" name="Proc. Natl. Acad. Sci. U.S.A.">
        <title>Comparative genomics of biotechnologically important yeasts.</title>
        <authorList>
            <person name="Riley R."/>
            <person name="Haridas S."/>
            <person name="Wolfe K.H."/>
            <person name="Lopes M.R."/>
            <person name="Hittinger C.T."/>
            <person name="Goeker M."/>
            <person name="Salamov A.A."/>
            <person name="Wisecaver J.H."/>
            <person name="Long T.M."/>
            <person name="Calvey C.H."/>
            <person name="Aerts A.L."/>
            <person name="Barry K.W."/>
            <person name="Choi C."/>
            <person name="Clum A."/>
            <person name="Coughlan A.Y."/>
            <person name="Deshpande S."/>
            <person name="Douglass A.P."/>
            <person name="Hanson S.J."/>
            <person name="Klenk H.-P."/>
            <person name="LaButti K.M."/>
            <person name="Lapidus A."/>
            <person name="Lindquist E.A."/>
            <person name="Lipzen A.M."/>
            <person name="Meier-Kolthoff J.P."/>
            <person name="Ohm R.A."/>
            <person name="Otillar R.P."/>
            <person name="Pangilinan J.L."/>
            <person name="Peng Y."/>
            <person name="Rokas A."/>
            <person name="Rosa C.A."/>
            <person name="Scheuner C."/>
            <person name="Sibirny A.A."/>
            <person name="Slot J.C."/>
            <person name="Stielow J.B."/>
            <person name="Sun H."/>
            <person name="Kurtzman C.P."/>
            <person name="Blackwell M."/>
            <person name="Grigoriev I.V."/>
            <person name="Jeffries T.W."/>
        </authorList>
    </citation>
    <scope>NUCLEOTIDE SEQUENCE [LARGE SCALE GENOMIC DNA]</scope>
    <source>
        <strain evidence="5 6">DSM 6958</strain>
    </source>
</reference>
<accession>A0A1E3PL38</accession>
<dbReference type="Pfam" id="PF06229">
    <property type="entry name" value="FRG1"/>
    <property type="match status" value="1"/>
</dbReference>
<dbReference type="GO" id="GO:0005730">
    <property type="term" value="C:nucleolus"/>
    <property type="evidence" value="ECO:0007669"/>
    <property type="project" value="UniProtKB-SubCell"/>
</dbReference>
<dbReference type="Gene3D" id="2.80.10.50">
    <property type="match status" value="1"/>
</dbReference>
<evidence type="ECO:0000256" key="3">
    <source>
        <dbReference type="ARBA" id="ARBA00023242"/>
    </source>
</evidence>
<dbReference type="Proteomes" id="UP000095009">
    <property type="component" value="Unassembled WGS sequence"/>
</dbReference>
<dbReference type="STRING" id="857566.A0A1E3PL38"/>
<evidence type="ECO:0000313" key="5">
    <source>
        <dbReference type="EMBL" id="ODQ66143.1"/>
    </source>
</evidence>
<dbReference type="PANTHER" id="PTHR12928:SF0">
    <property type="entry name" value="FSHD REGION GENE 1"/>
    <property type="match status" value="1"/>
</dbReference>
<evidence type="ECO:0000256" key="4">
    <source>
        <dbReference type="SAM" id="MobiDB-lite"/>
    </source>
</evidence>
<sequence>MVSKLTFKGDKPKKRKSKLVIASESECGSSIPSSSSNAKRPKSDSKATSDAIEGWSSALSSADLNGPCLISFLVDSKPYCLATSGEGDAVVSSNLDILLDDLETATDGAIIDSIEPNQVNQVFVFVPLKFHEQSKPLLNNDHRPELIDQTRPDDNTPFALKSSRGKYVAVDKYGAVTINSTAIGPAETLRFRQVQKSQRWHIETVWDKYFQFNERKLGGENENQISLAIRADSTDTGFCEEFNIRIQTKNKTKDSTVVKSLDYNRISSRELEKLAARPLTDDEIRLLKRANREGKLNEALLDIRQGSKTDRRCY</sequence>
<dbReference type="CDD" id="cd23339">
    <property type="entry name" value="beta-trefoil_FSCN_fungal_FRG1-like"/>
    <property type="match status" value="1"/>
</dbReference>
<feature type="compositionally biased region" description="Low complexity" evidence="4">
    <location>
        <begin position="23"/>
        <end position="36"/>
    </location>
</feature>
<gene>
    <name evidence="5" type="ORF">NADFUDRAFT_51410</name>
</gene>
<dbReference type="InterPro" id="IPR008999">
    <property type="entry name" value="Actin-crosslinking"/>
</dbReference>
<name>A0A1E3PL38_9ASCO</name>
<proteinExistence type="inferred from homology"/>
<feature type="region of interest" description="Disordered" evidence="4">
    <location>
        <begin position="1"/>
        <end position="47"/>
    </location>
</feature>
<dbReference type="InterPro" id="IPR010414">
    <property type="entry name" value="FRG1"/>
</dbReference>
<comment type="similarity">
    <text evidence="2">Belongs to the FRG1 family.</text>
</comment>
<dbReference type="GO" id="GO:0051015">
    <property type="term" value="F:actin filament binding"/>
    <property type="evidence" value="ECO:0007669"/>
    <property type="project" value="TreeGrafter"/>
</dbReference>
<comment type="subcellular location">
    <subcellularLocation>
        <location evidence="1">Nucleus</location>
        <location evidence="1">Nucleolus</location>
    </subcellularLocation>
</comment>
<evidence type="ECO:0000256" key="2">
    <source>
        <dbReference type="ARBA" id="ARBA00010878"/>
    </source>
</evidence>
<dbReference type="GO" id="GO:0071013">
    <property type="term" value="C:catalytic step 2 spliceosome"/>
    <property type="evidence" value="ECO:0007669"/>
    <property type="project" value="TreeGrafter"/>
</dbReference>
<dbReference type="PANTHER" id="PTHR12928">
    <property type="entry name" value="FRG1 PROTEIN"/>
    <property type="match status" value="1"/>
</dbReference>